<dbReference type="RefSeq" id="WP_030427722.1">
    <property type="nucleotide sequence ID" value="NZ_JOEF01000002.1"/>
</dbReference>
<reference evidence="4 5" key="1">
    <citation type="submission" date="2016-10" db="EMBL/GenBank/DDBJ databases">
        <authorList>
            <person name="de Groot N.N."/>
        </authorList>
    </citation>
    <scope>NUCLEOTIDE SEQUENCE [LARGE SCALE GENOMIC DNA]</scope>
    <source>
        <strain evidence="4 5">DSM 44149</strain>
    </source>
</reference>
<keyword evidence="2" id="KW-0547">Nucleotide-binding</keyword>
<evidence type="ECO:0000313" key="4">
    <source>
        <dbReference type="EMBL" id="SDN08130.1"/>
    </source>
</evidence>
<dbReference type="InterPro" id="IPR036597">
    <property type="entry name" value="Fido-like_dom_sf"/>
</dbReference>
<dbReference type="Proteomes" id="UP000183376">
    <property type="component" value="Chromosome I"/>
</dbReference>
<feature type="domain" description="Fido" evidence="3">
    <location>
        <begin position="106"/>
        <end position="258"/>
    </location>
</feature>
<feature type="active site" evidence="1">
    <location>
        <position position="189"/>
    </location>
</feature>
<dbReference type="AlphaFoldDB" id="A0A1G9YGK2"/>
<dbReference type="PROSITE" id="PS51459">
    <property type="entry name" value="FIDO"/>
    <property type="match status" value="1"/>
</dbReference>
<dbReference type="InterPro" id="IPR003812">
    <property type="entry name" value="Fido"/>
</dbReference>
<protein>
    <submittedName>
        <fullName evidence="4">Fic family protein</fullName>
    </submittedName>
</protein>
<sequence length="373" mass="41939">MLFQLPTLDERDRQVIEEIDRFRVDMRFTLREPKRWDGQLRRNLLAKAIQGSNSIEGYDISDDDAVAAVDEEEPLTASEATWAEIQGYRSAMSYVLQLADDPDFTLDQSLLKSLQYMMLGHDLTKSPGRYRQKAIYVVDEARDVVVYEGPDHEQVPELMAELVASLQSDESAPGYVRAALAHLNLVMIHPFRDGNGRMARCLQTLLLARDKIVAPQFSSIEEFLGHNTPAYYAVLAEVGGGAWNPGNDTTPWVKFILKAHHIQAQTVVNRLHEAGALWSELDELAARNKLPERCVPALFDAVMGLSLRRSGYMKLAGVEDRTATRDLQAMVDADLLVAKGERRARTYSAATGLRLLRHTSGITKRRVIDPYED</sequence>
<dbReference type="SUPFAM" id="SSF140931">
    <property type="entry name" value="Fic-like"/>
    <property type="match status" value="1"/>
</dbReference>
<evidence type="ECO:0000256" key="1">
    <source>
        <dbReference type="PIRSR" id="PIRSR640198-1"/>
    </source>
</evidence>
<dbReference type="PANTHER" id="PTHR13504">
    <property type="entry name" value="FIDO DOMAIN-CONTAINING PROTEIN DDB_G0283145"/>
    <property type="match status" value="1"/>
</dbReference>
<feature type="binding site" evidence="2">
    <location>
        <begin position="193"/>
        <end position="200"/>
    </location>
    <ligand>
        <name>ATP</name>
        <dbReference type="ChEBI" id="CHEBI:30616"/>
    </ligand>
</feature>
<keyword evidence="5" id="KW-1185">Reference proteome</keyword>
<dbReference type="InterPro" id="IPR036388">
    <property type="entry name" value="WH-like_DNA-bd_sf"/>
</dbReference>
<dbReference type="Pfam" id="PF02661">
    <property type="entry name" value="Fic"/>
    <property type="match status" value="1"/>
</dbReference>
<keyword evidence="2" id="KW-0067">ATP-binding</keyword>
<evidence type="ECO:0000256" key="2">
    <source>
        <dbReference type="PIRSR" id="PIRSR640198-2"/>
    </source>
</evidence>
<dbReference type="Gene3D" id="1.10.3290.10">
    <property type="entry name" value="Fido-like domain"/>
    <property type="match status" value="1"/>
</dbReference>
<dbReference type="PANTHER" id="PTHR13504:SF38">
    <property type="entry name" value="FIDO DOMAIN-CONTAINING PROTEIN"/>
    <property type="match status" value="1"/>
</dbReference>
<gene>
    <name evidence="4" type="ORF">SAMN04489726_4808</name>
</gene>
<accession>A0A1G9YGK2</accession>
<dbReference type="InterPro" id="IPR040198">
    <property type="entry name" value="Fido_containing"/>
</dbReference>
<dbReference type="eggNOG" id="COG3177">
    <property type="taxonomic scope" value="Bacteria"/>
</dbReference>
<organism evidence="4 5">
    <name type="scientific">Allokutzneria albata</name>
    <name type="common">Kibdelosporangium albatum</name>
    <dbReference type="NCBI Taxonomy" id="211114"/>
    <lineage>
        <taxon>Bacteria</taxon>
        <taxon>Bacillati</taxon>
        <taxon>Actinomycetota</taxon>
        <taxon>Actinomycetes</taxon>
        <taxon>Pseudonocardiales</taxon>
        <taxon>Pseudonocardiaceae</taxon>
        <taxon>Allokutzneria</taxon>
    </lineage>
</organism>
<name>A0A1G9YGK2_ALLAB</name>
<dbReference type="Gene3D" id="1.10.10.10">
    <property type="entry name" value="Winged helix-like DNA-binding domain superfamily/Winged helix DNA-binding domain"/>
    <property type="match status" value="1"/>
</dbReference>
<evidence type="ECO:0000313" key="5">
    <source>
        <dbReference type="Proteomes" id="UP000183376"/>
    </source>
</evidence>
<dbReference type="EMBL" id="LT629701">
    <property type="protein sequence ID" value="SDN08130.1"/>
    <property type="molecule type" value="Genomic_DNA"/>
</dbReference>
<proteinExistence type="predicted"/>
<dbReference type="STRING" id="211114.SAMN04489726_4808"/>
<dbReference type="OrthoDB" id="9813719at2"/>
<evidence type="ECO:0000259" key="3">
    <source>
        <dbReference type="PROSITE" id="PS51459"/>
    </source>
</evidence>
<dbReference type="GO" id="GO:0005524">
    <property type="term" value="F:ATP binding"/>
    <property type="evidence" value="ECO:0007669"/>
    <property type="project" value="UniProtKB-KW"/>
</dbReference>